<organism evidence="3 4">
    <name type="scientific">Hibiscus sabdariffa</name>
    <name type="common">roselle</name>
    <dbReference type="NCBI Taxonomy" id="183260"/>
    <lineage>
        <taxon>Eukaryota</taxon>
        <taxon>Viridiplantae</taxon>
        <taxon>Streptophyta</taxon>
        <taxon>Embryophyta</taxon>
        <taxon>Tracheophyta</taxon>
        <taxon>Spermatophyta</taxon>
        <taxon>Magnoliopsida</taxon>
        <taxon>eudicotyledons</taxon>
        <taxon>Gunneridae</taxon>
        <taxon>Pentapetalae</taxon>
        <taxon>rosids</taxon>
        <taxon>malvids</taxon>
        <taxon>Malvales</taxon>
        <taxon>Malvaceae</taxon>
        <taxon>Malvoideae</taxon>
        <taxon>Hibiscus</taxon>
    </lineage>
</organism>
<keyword evidence="2" id="KW-0472">Membrane</keyword>
<keyword evidence="2" id="KW-0812">Transmembrane</keyword>
<evidence type="ECO:0000256" key="1">
    <source>
        <dbReference type="SAM" id="MobiDB-lite"/>
    </source>
</evidence>
<protein>
    <submittedName>
        <fullName evidence="3">Uncharacterized protein</fullName>
    </submittedName>
</protein>
<evidence type="ECO:0000313" key="4">
    <source>
        <dbReference type="Proteomes" id="UP001396334"/>
    </source>
</evidence>
<evidence type="ECO:0000313" key="3">
    <source>
        <dbReference type="EMBL" id="KAK8974264.1"/>
    </source>
</evidence>
<dbReference type="Proteomes" id="UP001396334">
    <property type="component" value="Unassembled WGS sequence"/>
</dbReference>
<name>A0ABR2NDR6_9ROSI</name>
<sequence>MNNVVEPPFARFRVDVNGQLKQFTWSAETENWNMYLSLAYDYSIYLYFTVNFVAILFGVRVSNELGSAHPRVVKYSVHRDAKGHGSSARHAHGAKQCEQLD</sequence>
<keyword evidence="4" id="KW-1185">Reference proteome</keyword>
<evidence type="ECO:0000256" key="2">
    <source>
        <dbReference type="SAM" id="Phobius"/>
    </source>
</evidence>
<feature type="transmembrane region" description="Helical" evidence="2">
    <location>
        <begin position="42"/>
        <end position="61"/>
    </location>
</feature>
<reference evidence="3 4" key="1">
    <citation type="journal article" date="2024" name="G3 (Bethesda)">
        <title>Genome assembly of Hibiscus sabdariffa L. provides insights into metabolisms of medicinal natural products.</title>
        <authorList>
            <person name="Kim T."/>
        </authorList>
    </citation>
    <scope>NUCLEOTIDE SEQUENCE [LARGE SCALE GENOMIC DNA]</scope>
    <source>
        <strain evidence="3">TK-2024</strain>
        <tissue evidence="3">Old leaves</tissue>
    </source>
</reference>
<gene>
    <name evidence="3" type="ORF">V6N11_034632</name>
</gene>
<comment type="caution">
    <text evidence="3">The sequence shown here is derived from an EMBL/GenBank/DDBJ whole genome shotgun (WGS) entry which is preliminary data.</text>
</comment>
<accession>A0ABR2NDR6</accession>
<feature type="region of interest" description="Disordered" evidence="1">
    <location>
        <begin position="81"/>
        <end position="101"/>
    </location>
</feature>
<keyword evidence="2" id="KW-1133">Transmembrane helix</keyword>
<proteinExistence type="predicted"/>
<dbReference type="EMBL" id="JBBPBN010000171">
    <property type="protein sequence ID" value="KAK8974264.1"/>
    <property type="molecule type" value="Genomic_DNA"/>
</dbReference>